<dbReference type="PROSITE" id="PS50949">
    <property type="entry name" value="HTH_GNTR"/>
    <property type="match status" value="1"/>
</dbReference>
<dbReference type="InterPro" id="IPR000524">
    <property type="entry name" value="Tscrpt_reg_HTH_GntR"/>
</dbReference>
<evidence type="ECO:0000256" key="4">
    <source>
        <dbReference type="ARBA" id="ARBA00022898"/>
    </source>
</evidence>
<keyword evidence="10" id="KW-1185">Reference proteome</keyword>
<feature type="domain" description="HTH gntR-type" evidence="8">
    <location>
        <begin position="13"/>
        <end position="81"/>
    </location>
</feature>
<keyword evidence="7" id="KW-0804">Transcription</keyword>
<dbReference type="InterPro" id="IPR004839">
    <property type="entry name" value="Aminotransferase_I/II_large"/>
</dbReference>
<evidence type="ECO:0000256" key="6">
    <source>
        <dbReference type="ARBA" id="ARBA00023125"/>
    </source>
</evidence>
<dbReference type="InterPro" id="IPR015421">
    <property type="entry name" value="PyrdxlP-dep_Trfase_major"/>
</dbReference>
<evidence type="ECO:0000256" key="7">
    <source>
        <dbReference type="ARBA" id="ARBA00023163"/>
    </source>
</evidence>
<proteinExistence type="inferred from homology"/>
<evidence type="ECO:0000313" key="9">
    <source>
        <dbReference type="EMBL" id="WZX30348.1"/>
    </source>
</evidence>
<dbReference type="Pfam" id="PF00392">
    <property type="entry name" value="GntR"/>
    <property type="match status" value="1"/>
</dbReference>
<dbReference type="Proteomes" id="UP001455384">
    <property type="component" value="Chromosome"/>
</dbReference>
<keyword evidence="6" id="KW-0238">DNA-binding</keyword>
<dbReference type="Gene3D" id="1.10.10.10">
    <property type="entry name" value="Winged helix-like DNA-binding domain superfamily/Winged helix DNA-binding domain"/>
    <property type="match status" value="1"/>
</dbReference>
<dbReference type="Gene3D" id="3.40.640.10">
    <property type="entry name" value="Type I PLP-dependent aspartate aminotransferase-like (Major domain)"/>
    <property type="match status" value="1"/>
</dbReference>
<dbReference type="SUPFAM" id="SSF46785">
    <property type="entry name" value="Winged helix' DNA-binding domain"/>
    <property type="match status" value="1"/>
</dbReference>
<evidence type="ECO:0000256" key="2">
    <source>
        <dbReference type="ARBA" id="ARBA00005384"/>
    </source>
</evidence>
<dbReference type="GO" id="GO:0008483">
    <property type="term" value="F:transaminase activity"/>
    <property type="evidence" value="ECO:0007669"/>
    <property type="project" value="UniProtKB-KW"/>
</dbReference>
<dbReference type="PANTHER" id="PTHR46577:SF1">
    <property type="entry name" value="HTH-TYPE TRANSCRIPTIONAL REGULATORY PROTEIN GABR"/>
    <property type="match status" value="1"/>
</dbReference>
<comment type="similarity">
    <text evidence="2">In the C-terminal section; belongs to the class-I pyridoxal-phosphate-dependent aminotransferase family.</text>
</comment>
<name>A0ABZ3CJW3_9STAP</name>
<keyword evidence="3 9" id="KW-0808">Transferase</keyword>
<dbReference type="InterPro" id="IPR051446">
    <property type="entry name" value="HTH_trans_reg/aminotransferase"/>
</dbReference>
<dbReference type="InterPro" id="IPR036390">
    <property type="entry name" value="WH_DNA-bd_sf"/>
</dbReference>
<sequence length="470" mass="54467">MLKLKIDHERNAGFIYRQVYEGIKEMIMQGRLTQGYRLPSKRVLAKDLGVSTNSVANAYEQLIAEGYLYSIEKSGYYVEAINPFKIHEQAVDQLPEELKEDETLEEDWLSFTHITTNVALFPFKKWIAAENHAIRNYRHYISGLNHFQGPYIVRESIRDLIAVTRGVSCFPEQLVLSTGTLPLINQILDMAEEGARIAIEDPGYSRMYTLLKNKNFTVIPIPLDDKGINMEVLEKEDPDYVFVTPSHQFPTGTIMPISRRIDLLNWAAGKPNRFILEDDYDSEFKYTTDNIPSLQSLDKNQKVIYCGTFSKTLLPSFRFSYAVLPIPVINRYKSLYREWIQGNNTLQLLALKHFIDKGDYSKHVRKMNLHHFSNRQLLISKLYEYFGEDVKINDIPAGLHFLAEFRTDKSYEEIMKRAVAEKIEIYDMRRFSFNSLDYGSDCKKLILGFANLDPDLIEESVARLYRAVAK</sequence>
<dbReference type="SMART" id="SM00345">
    <property type="entry name" value="HTH_GNTR"/>
    <property type="match status" value="1"/>
</dbReference>
<keyword evidence="4" id="KW-0663">Pyridoxal phosphate</keyword>
<dbReference type="RefSeq" id="WP_342388867.1">
    <property type="nucleotide sequence ID" value="NZ_CP138333.2"/>
</dbReference>
<evidence type="ECO:0000259" key="8">
    <source>
        <dbReference type="PROSITE" id="PS50949"/>
    </source>
</evidence>
<dbReference type="InterPro" id="IPR015424">
    <property type="entry name" value="PyrdxlP-dep_Trfase"/>
</dbReference>
<dbReference type="InterPro" id="IPR036388">
    <property type="entry name" value="WH-like_DNA-bd_sf"/>
</dbReference>
<dbReference type="Pfam" id="PF00155">
    <property type="entry name" value="Aminotran_1_2"/>
    <property type="match status" value="1"/>
</dbReference>
<gene>
    <name evidence="9" type="ORF">RQP18_03940</name>
</gene>
<accession>A0ABZ3CJW3</accession>
<protein>
    <submittedName>
        <fullName evidence="9">PLP-dependent aminotransferase family protein</fullName>
    </submittedName>
</protein>
<evidence type="ECO:0000313" key="10">
    <source>
        <dbReference type="Proteomes" id="UP001455384"/>
    </source>
</evidence>
<evidence type="ECO:0000256" key="3">
    <source>
        <dbReference type="ARBA" id="ARBA00022576"/>
    </source>
</evidence>
<evidence type="ECO:0000256" key="1">
    <source>
        <dbReference type="ARBA" id="ARBA00001933"/>
    </source>
</evidence>
<dbReference type="CDD" id="cd07377">
    <property type="entry name" value="WHTH_GntR"/>
    <property type="match status" value="1"/>
</dbReference>
<keyword evidence="3 9" id="KW-0032">Aminotransferase</keyword>
<comment type="cofactor">
    <cofactor evidence="1">
        <name>pyridoxal 5'-phosphate</name>
        <dbReference type="ChEBI" id="CHEBI:597326"/>
    </cofactor>
</comment>
<evidence type="ECO:0000256" key="5">
    <source>
        <dbReference type="ARBA" id="ARBA00023015"/>
    </source>
</evidence>
<organism evidence="9 10">
    <name type="scientific">Salinicoccus bachuensis</name>
    <dbReference type="NCBI Taxonomy" id="3136731"/>
    <lineage>
        <taxon>Bacteria</taxon>
        <taxon>Bacillati</taxon>
        <taxon>Bacillota</taxon>
        <taxon>Bacilli</taxon>
        <taxon>Bacillales</taxon>
        <taxon>Staphylococcaceae</taxon>
        <taxon>Salinicoccus</taxon>
    </lineage>
</organism>
<dbReference type="PANTHER" id="PTHR46577">
    <property type="entry name" value="HTH-TYPE TRANSCRIPTIONAL REGULATORY PROTEIN GABR"/>
    <property type="match status" value="1"/>
</dbReference>
<reference evidence="10" key="1">
    <citation type="submission" date="2023-10" db="EMBL/GenBank/DDBJ databases">
        <title>Genome analysis and identification of Salinococcus sp. Bachu38 nov., a PGPR from the rhizosphere of Tamarix.</title>
        <authorList>
            <person name="Liang Z."/>
            <person name="Zhang X."/>
            <person name="Jia J."/>
            <person name="Chen X."/>
            <person name="Wang Y."/>
            <person name="Wang Q."/>
            <person name="Wang R."/>
        </authorList>
    </citation>
    <scope>NUCLEOTIDE SEQUENCE [LARGE SCALE GENOMIC DNA]</scope>
    <source>
        <strain evidence="10">Bachu38</strain>
    </source>
</reference>
<dbReference type="CDD" id="cd00609">
    <property type="entry name" value="AAT_like"/>
    <property type="match status" value="1"/>
</dbReference>
<dbReference type="EMBL" id="CP138333">
    <property type="protein sequence ID" value="WZX30348.1"/>
    <property type="molecule type" value="Genomic_DNA"/>
</dbReference>
<dbReference type="SUPFAM" id="SSF53383">
    <property type="entry name" value="PLP-dependent transferases"/>
    <property type="match status" value="1"/>
</dbReference>
<keyword evidence="5" id="KW-0805">Transcription regulation</keyword>